<dbReference type="AlphaFoldDB" id="A0A9W6SL47"/>
<dbReference type="Pfam" id="PF13360">
    <property type="entry name" value="PQQ_2"/>
    <property type="match status" value="2"/>
</dbReference>
<dbReference type="Gene3D" id="2.140.10.10">
    <property type="entry name" value="Quinoprotein alcohol dehydrogenase-like superfamily"/>
    <property type="match status" value="1"/>
</dbReference>
<evidence type="ECO:0000313" key="3">
    <source>
        <dbReference type="Proteomes" id="UP001165079"/>
    </source>
</evidence>
<name>A0A9W6SL47_9ACTN</name>
<feature type="domain" description="Pyrrolo-quinoline quinone repeat" evidence="1">
    <location>
        <begin position="54"/>
        <end position="205"/>
    </location>
</feature>
<dbReference type="RefSeq" id="WP_285662787.1">
    <property type="nucleotide sequence ID" value="NZ_BSTX01000001.1"/>
</dbReference>
<reference evidence="2" key="1">
    <citation type="submission" date="2023-03" db="EMBL/GenBank/DDBJ databases">
        <title>Actinorhabdospora filicis NBRC 111898.</title>
        <authorList>
            <person name="Ichikawa N."/>
            <person name="Sato H."/>
            <person name="Tonouchi N."/>
        </authorList>
    </citation>
    <scope>NUCLEOTIDE SEQUENCE</scope>
    <source>
        <strain evidence="2">NBRC 111898</strain>
    </source>
</reference>
<comment type="caution">
    <text evidence="2">The sequence shown here is derived from an EMBL/GenBank/DDBJ whole genome shotgun (WGS) entry which is preliminary data.</text>
</comment>
<dbReference type="InterPro" id="IPR002372">
    <property type="entry name" value="PQQ_rpt_dom"/>
</dbReference>
<protein>
    <recommendedName>
        <fullName evidence="1">Pyrrolo-quinoline quinone repeat domain-containing protein</fullName>
    </recommendedName>
</protein>
<gene>
    <name evidence="2" type="ORF">Afil01_25010</name>
</gene>
<dbReference type="InterPro" id="IPR011047">
    <property type="entry name" value="Quinoprotein_ADH-like_sf"/>
</dbReference>
<organism evidence="2 3">
    <name type="scientific">Actinorhabdospora filicis</name>
    <dbReference type="NCBI Taxonomy" id="1785913"/>
    <lineage>
        <taxon>Bacteria</taxon>
        <taxon>Bacillati</taxon>
        <taxon>Actinomycetota</taxon>
        <taxon>Actinomycetes</taxon>
        <taxon>Micromonosporales</taxon>
        <taxon>Micromonosporaceae</taxon>
        <taxon>Actinorhabdospora</taxon>
    </lineage>
</organism>
<dbReference type="EMBL" id="BSTX01000001">
    <property type="protein sequence ID" value="GLZ77694.1"/>
    <property type="molecule type" value="Genomic_DNA"/>
</dbReference>
<proteinExistence type="predicted"/>
<evidence type="ECO:0000259" key="1">
    <source>
        <dbReference type="Pfam" id="PF13360"/>
    </source>
</evidence>
<accession>A0A9W6SL47</accession>
<dbReference type="Gene3D" id="2.130.10.10">
    <property type="entry name" value="YVTN repeat-like/Quinoprotein amine dehydrogenase"/>
    <property type="match status" value="1"/>
</dbReference>
<dbReference type="SUPFAM" id="SSF50998">
    <property type="entry name" value="Quinoprotein alcohol dehydrogenase-like"/>
    <property type="match status" value="1"/>
</dbReference>
<dbReference type="Proteomes" id="UP001165079">
    <property type="component" value="Unassembled WGS sequence"/>
</dbReference>
<feature type="domain" description="Pyrrolo-quinoline quinone repeat" evidence="1">
    <location>
        <begin position="283"/>
        <end position="458"/>
    </location>
</feature>
<dbReference type="InterPro" id="IPR015943">
    <property type="entry name" value="WD40/YVTN_repeat-like_dom_sf"/>
</dbReference>
<evidence type="ECO:0000313" key="2">
    <source>
        <dbReference type="EMBL" id="GLZ77694.1"/>
    </source>
</evidence>
<sequence>MAVIDLDAPEALPPRLSARPLLAALAVTALLAASAITYAANLPGPPATVVDPAPAWTASLDPELGEALVARVSGPVVLVAAHNGMAALDRATGGELWRRTWDVNELNGLGIWYVEQNISVRDGVVIWDRGVTFSLDVEVIDLASGVTRYHLERAHRPQEAAWMSLVGDVLAVADCVWEGDTGCVLEGYELATGELAWRHETPGATTVYLPETVDGLRQTGRRLDAANDFPTIPVDPGRGIALVEGADGAHSVIDLAGGTVLGGWNRPMVNLFIVGDALLSGAGGRLARLDPATGATLWDTAVHGDYGGRSRSEGIGFADGLLVDEYNTAGASHVEDLVDLATGETHPVGAGDMLVADRGVLVDIDRDAGTLRATDRASGAERWTAALVDGAVIVERYAVQDGLLVIGGMTGRRPAEGRRVWTVNVATGAVGGFRDGSMPIGLADGVLITAAGDLVSLRRTR</sequence>
<keyword evidence="3" id="KW-1185">Reference proteome</keyword>